<dbReference type="STRING" id="33881.NS184_12800"/>
<dbReference type="PATRIC" id="fig|33881.3.peg.2972"/>
<dbReference type="AlphaFoldDB" id="A0A175RKM7"/>
<dbReference type="RefSeq" id="WP_058726487.1">
    <property type="nucleotide sequence ID" value="NZ_LDQC01000074.1"/>
</dbReference>
<evidence type="ECO:0000313" key="3">
    <source>
        <dbReference type="Proteomes" id="UP000078252"/>
    </source>
</evidence>
<evidence type="ECO:0000313" key="2">
    <source>
        <dbReference type="EMBL" id="KTR03961.1"/>
    </source>
</evidence>
<accession>A0A175RKM7</accession>
<dbReference type="OrthoDB" id="5122815at2"/>
<feature type="signal peptide" evidence="1">
    <location>
        <begin position="1"/>
        <end position="24"/>
    </location>
</feature>
<dbReference type="PROSITE" id="PS51257">
    <property type="entry name" value="PROKAR_LIPOPROTEIN"/>
    <property type="match status" value="1"/>
</dbReference>
<comment type="caution">
    <text evidence="2">The sequence shown here is derived from an EMBL/GenBank/DDBJ whole genome shotgun (WGS) entry which is preliminary data.</text>
</comment>
<gene>
    <name evidence="2" type="ORF">NS184_12800</name>
</gene>
<sequence>MTSRSRVRAISAAVLATTSVAVLAGCSGGGGSGPTPSPTPIGKPVSQTCAELLPLESLAVYGQAFEQVASYRPAKGTPAARIVQQQGRACQFREVSDHSVTISFAVADLPEKSLTNLKDALYQRGGSVPTYTVEGYFDLADDGVGRADAFADPYWITASSTLFTEPGGAQPVVDAVRGVVKPATTK</sequence>
<name>A0A175RKM7_9MICO</name>
<dbReference type="Proteomes" id="UP000078252">
    <property type="component" value="Unassembled WGS sequence"/>
</dbReference>
<evidence type="ECO:0008006" key="4">
    <source>
        <dbReference type="Google" id="ProtNLM"/>
    </source>
</evidence>
<proteinExistence type="predicted"/>
<protein>
    <recommendedName>
        <fullName evidence="4">DUF3558 domain-containing protein</fullName>
    </recommendedName>
</protein>
<feature type="chain" id="PRO_5039100876" description="DUF3558 domain-containing protein" evidence="1">
    <location>
        <begin position="25"/>
        <end position="186"/>
    </location>
</feature>
<keyword evidence="1" id="KW-0732">Signal</keyword>
<organism evidence="2 3">
    <name type="scientific">Curtobacterium luteum</name>
    <dbReference type="NCBI Taxonomy" id="33881"/>
    <lineage>
        <taxon>Bacteria</taxon>
        <taxon>Bacillati</taxon>
        <taxon>Actinomycetota</taxon>
        <taxon>Actinomycetes</taxon>
        <taxon>Micrococcales</taxon>
        <taxon>Microbacteriaceae</taxon>
        <taxon>Curtobacterium</taxon>
    </lineage>
</organism>
<dbReference type="EMBL" id="LDQC01000074">
    <property type="protein sequence ID" value="KTR03961.1"/>
    <property type="molecule type" value="Genomic_DNA"/>
</dbReference>
<reference evidence="2 3" key="1">
    <citation type="journal article" date="2016" name="Front. Microbiol.">
        <title>Genomic Resource of Rice Seed Associated Bacteria.</title>
        <authorList>
            <person name="Midha S."/>
            <person name="Bansal K."/>
            <person name="Sharma S."/>
            <person name="Kumar N."/>
            <person name="Patil P.P."/>
            <person name="Chaudhry V."/>
            <person name="Patil P.B."/>
        </authorList>
    </citation>
    <scope>NUCLEOTIDE SEQUENCE [LARGE SCALE GENOMIC DNA]</scope>
    <source>
        <strain evidence="2 3">NS184</strain>
    </source>
</reference>
<evidence type="ECO:0000256" key="1">
    <source>
        <dbReference type="SAM" id="SignalP"/>
    </source>
</evidence>